<keyword evidence="4" id="KW-1185">Reference proteome</keyword>
<dbReference type="InterPro" id="IPR051910">
    <property type="entry name" value="ComF/GntX_DNA_util-trans"/>
</dbReference>
<protein>
    <submittedName>
        <fullName evidence="3">ComF family protein</fullName>
    </submittedName>
</protein>
<dbReference type="Gene3D" id="3.40.50.2020">
    <property type="match status" value="1"/>
</dbReference>
<evidence type="ECO:0000313" key="3">
    <source>
        <dbReference type="EMBL" id="XAE43420.1"/>
    </source>
</evidence>
<dbReference type="Proteomes" id="UP001449795">
    <property type="component" value="Chromosome"/>
</dbReference>
<evidence type="ECO:0000256" key="1">
    <source>
        <dbReference type="ARBA" id="ARBA00008007"/>
    </source>
</evidence>
<dbReference type="Pfam" id="PF18912">
    <property type="entry name" value="DZR_2"/>
    <property type="match status" value="1"/>
</dbReference>
<feature type="domain" description="Double zinc ribbon" evidence="2">
    <location>
        <begin position="26"/>
        <end position="86"/>
    </location>
</feature>
<dbReference type="SUPFAM" id="SSF53271">
    <property type="entry name" value="PRTase-like"/>
    <property type="match status" value="1"/>
</dbReference>
<dbReference type="PANTHER" id="PTHR47505:SF1">
    <property type="entry name" value="DNA UTILIZATION PROTEIN YHGH"/>
    <property type="match status" value="1"/>
</dbReference>
<dbReference type="InterPro" id="IPR000836">
    <property type="entry name" value="PRTase_dom"/>
</dbReference>
<dbReference type="InterPro" id="IPR029057">
    <property type="entry name" value="PRTase-like"/>
</dbReference>
<dbReference type="CDD" id="cd06223">
    <property type="entry name" value="PRTases_typeI"/>
    <property type="match status" value="1"/>
</dbReference>
<comment type="similarity">
    <text evidence="1">Belongs to the ComF/GntX family.</text>
</comment>
<sequence length="263" mass="28065">MTDSGTDGGAGRRGAAAALRRARTLLLDCLLPPDCPLCHQPVDRASLLCPECFRRIRFIAEPCCRQCGEPFSAPGFGGAGRICAPCGAAPPPWRQGRAAMVYDEWSRPLILRLKYADRTDLAPILARHMLRAGAGLLDGADLLVPVPLHRRRLFHRRYNQAALLARATGRLAGLPTIPDLLVRPHPTPPLGRLGATARRDTLRGAIALRPGRAAQVAGQRILLVDDVMTTGATTGECARVLLAAGARSVDVLVAARAPAPPRS</sequence>
<dbReference type="PANTHER" id="PTHR47505">
    <property type="entry name" value="DNA UTILIZATION PROTEIN YHGH"/>
    <property type="match status" value="1"/>
</dbReference>
<name>A0ABZ3D725_9PROT</name>
<dbReference type="EMBL" id="CP152276">
    <property type="protein sequence ID" value="XAE43420.1"/>
    <property type="molecule type" value="Genomic_DNA"/>
</dbReference>
<proteinExistence type="inferred from homology"/>
<dbReference type="InterPro" id="IPR044005">
    <property type="entry name" value="DZR_2"/>
</dbReference>
<reference evidence="3 4" key="1">
    <citation type="submission" date="2024-04" db="EMBL/GenBank/DDBJ databases">
        <title>Complete genome sequence of Nguyenibacter vanlangesis HBCM-1154, a strain capable of nitrogen fixation, IAA production, and phosphorus solubilization isolated from sugarcane soil.</title>
        <authorList>
            <person name="MY HANH P."/>
        </authorList>
    </citation>
    <scope>NUCLEOTIDE SEQUENCE [LARGE SCALE GENOMIC DNA]</scope>
    <source>
        <strain evidence="3 4">HBCM 1154</strain>
    </source>
</reference>
<evidence type="ECO:0000259" key="2">
    <source>
        <dbReference type="Pfam" id="PF18912"/>
    </source>
</evidence>
<dbReference type="RefSeq" id="WP_342628883.1">
    <property type="nucleotide sequence ID" value="NZ_CP152276.1"/>
</dbReference>
<evidence type="ECO:0000313" key="4">
    <source>
        <dbReference type="Proteomes" id="UP001449795"/>
    </source>
</evidence>
<gene>
    <name evidence="3" type="ORF">AAC691_02875</name>
</gene>
<accession>A0ABZ3D725</accession>
<organism evidence="3 4">
    <name type="scientific">Nguyenibacter vanlangensis</name>
    <dbReference type="NCBI Taxonomy" id="1216886"/>
    <lineage>
        <taxon>Bacteria</taxon>
        <taxon>Pseudomonadati</taxon>
        <taxon>Pseudomonadota</taxon>
        <taxon>Alphaproteobacteria</taxon>
        <taxon>Acetobacterales</taxon>
        <taxon>Acetobacteraceae</taxon>
        <taxon>Nguyenibacter</taxon>
    </lineage>
</organism>